<keyword evidence="9 12" id="KW-0238">DNA-binding</keyword>
<accession>A0ABW7B798</accession>
<keyword evidence="6 12" id="KW-0408">Iron</keyword>
<comment type="PTM">
    <text evidence="12">The Fe-S cluster can be nitrosylated by nitric oxide (NO).</text>
</comment>
<evidence type="ECO:0000256" key="1">
    <source>
        <dbReference type="ARBA" id="ARBA00004496"/>
    </source>
</evidence>
<evidence type="ECO:0000256" key="12">
    <source>
        <dbReference type="HAMAP-Rule" id="MF_01479"/>
    </source>
</evidence>
<evidence type="ECO:0000256" key="8">
    <source>
        <dbReference type="ARBA" id="ARBA00023015"/>
    </source>
</evidence>
<evidence type="ECO:0000313" key="16">
    <source>
        <dbReference type="Proteomes" id="UP001604267"/>
    </source>
</evidence>
<name>A0ABW7B798_9ACTN</name>
<evidence type="ECO:0000256" key="5">
    <source>
        <dbReference type="ARBA" id="ARBA00022723"/>
    </source>
</evidence>
<dbReference type="PROSITE" id="PS51674">
    <property type="entry name" value="4FE4S_WBL"/>
    <property type="match status" value="1"/>
</dbReference>
<dbReference type="InterPro" id="IPR034768">
    <property type="entry name" value="4FE4S_WBL"/>
</dbReference>
<dbReference type="PANTHER" id="PTHR38839:SF5">
    <property type="entry name" value="TRANSCRIPTIONAL REGULATOR WHID"/>
    <property type="match status" value="1"/>
</dbReference>
<evidence type="ECO:0000256" key="10">
    <source>
        <dbReference type="ARBA" id="ARBA00023157"/>
    </source>
</evidence>
<organism evidence="15 16">
    <name type="scientific">Streptomyces cinerochromogenes</name>
    <dbReference type="NCBI Taxonomy" id="66422"/>
    <lineage>
        <taxon>Bacteria</taxon>
        <taxon>Bacillati</taxon>
        <taxon>Actinomycetota</taxon>
        <taxon>Actinomycetes</taxon>
        <taxon>Kitasatosporales</taxon>
        <taxon>Streptomycetaceae</taxon>
        <taxon>Streptomyces</taxon>
    </lineage>
</organism>
<feature type="binding site" evidence="12">
    <location>
        <position position="50"/>
    </location>
    <ligand>
        <name>[4Fe-4S] cluster</name>
        <dbReference type="ChEBI" id="CHEBI:49883"/>
    </ligand>
</feature>
<feature type="binding site" evidence="12">
    <location>
        <position position="59"/>
    </location>
    <ligand>
        <name>[4Fe-4S] cluster</name>
        <dbReference type="ChEBI" id="CHEBI:49883"/>
    </ligand>
</feature>
<keyword evidence="5 12" id="KW-0479">Metal-binding</keyword>
<evidence type="ECO:0000256" key="2">
    <source>
        <dbReference type="ARBA" id="ARBA00006597"/>
    </source>
</evidence>
<keyword evidence="11 12" id="KW-0804">Transcription</keyword>
<keyword evidence="3 12" id="KW-0004">4Fe-4S</keyword>
<keyword evidence="7 12" id="KW-0411">Iron-sulfur</keyword>
<evidence type="ECO:0000256" key="13">
    <source>
        <dbReference type="SAM" id="MobiDB-lite"/>
    </source>
</evidence>
<dbReference type="InterPro" id="IPR003482">
    <property type="entry name" value="Whib"/>
</dbReference>
<keyword evidence="10 12" id="KW-1015">Disulfide bond</keyword>
<protein>
    <recommendedName>
        <fullName evidence="12">Transcriptional regulator WhiB</fullName>
    </recommendedName>
</protein>
<evidence type="ECO:0000256" key="7">
    <source>
        <dbReference type="ARBA" id="ARBA00023014"/>
    </source>
</evidence>
<reference evidence="15 16" key="1">
    <citation type="submission" date="2024-10" db="EMBL/GenBank/DDBJ databases">
        <title>The Natural Products Discovery Center: Release of the First 8490 Sequenced Strains for Exploring Actinobacteria Biosynthetic Diversity.</title>
        <authorList>
            <person name="Kalkreuter E."/>
            <person name="Kautsar S.A."/>
            <person name="Yang D."/>
            <person name="Bader C.D."/>
            <person name="Teijaro C.N."/>
            <person name="Fluegel L."/>
            <person name="Davis C.M."/>
            <person name="Simpson J.R."/>
            <person name="Lauterbach L."/>
            <person name="Steele A.D."/>
            <person name="Gui C."/>
            <person name="Meng S."/>
            <person name="Li G."/>
            <person name="Viehrig K."/>
            <person name="Ye F."/>
            <person name="Su P."/>
            <person name="Kiefer A.F."/>
            <person name="Nichols A."/>
            <person name="Cepeda A.J."/>
            <person name="Yan W."/>
            <person name="Fan B."/>
            <person name="Jiang Y."/>
            <person name="Adhikari A."/>
            <person name="Zheng C.-J."/>
            <person name="Schuster L."/>
            <person name="Cowan T.M."/>
            <person name="Smanski M.J."/>
            <person name="Chevrette M.G."/>
            <person name="De Carvalho L.P.S."/>
            <person name="Shen B."/>
        </authorList>
    </citation>
    <scope>NUCLEOTIDE SEQUENCE [LARGE SCALE GENOMIC DNA]</scope>
    <source>
        <strain evidence="15 16">NPDC048320</strain>
    </source>
</reference>
<evidence type="ECO:0000313" key="15">
    <source>
        <dbReference type="EMBL" id="MFG3013051.1"/>
    </source>
</evidence>
<comment type="subcellular location">
    <subcellularLocation>
        <location evidence="1 12">Cytoplasm</location>
    </subcellularLocation>
</comment>
<feature type="binding site" evidence="12">
    <location>
        <position position="53"/>
    </location>
    <ligand>
        <name>[4Fe-4S] cluster</name>
        <dbReference type="ChEBI" id="CHEBI:49883"/>
    </ligand>
</feature>
<dbReference type="PANTHER" id="PTHR38839">
    <property type="entry name" value="TRANSCRIPTIONAL REGULATOR WHID-RELATED"/>
    <property type="match status" value="1"/>
</dbReference>
<keyword evidence="4 12" id="KW-0963">Cytoplasm</keyword>
<dbReference type="RefSeq" id="WP_392819140.1">
    <property type="nucleotide sequence ID" value="NZ_JBICYV010000010.1"/>
</dbReference>
<dbReference type="HAMAP" id="MF_01479">
    <property type="entry name" value="WhiB"/>
    <property type="match status" value="1"/>
</dbReference>
<gene>
    <name evidence="12" type="primary">whiB</name>
    <name evidence="15" type="ORF">ACGFZB_21800</name>
</gene>
<dbReference type="Proteomes" id="UP001604267">
    <property type="component" value="Unassembled WGS sequence"/>
</dbReference>
<dbReference type="Pfam" id="PF02467">
    <property type="entry name" value="Whib"/>
    <property type="match status" value="1"/>
</dbReference>
<evidence type="ECO:0000256" key="11">
    <source>
        <dbReference type="ARBA" id="ARBA00023163"/>
    </source>
</evidence>
<comment type="cofactor">
    <cofactor evidence="12">
        <name>[4Fe-4S] cluster</name>
        <dbReference type="ChEBI" id="CHEBI:49883"/>
    </cofactor>
    <text evidence="12">Binds 1 [4Fe-4S] cluster per subunit. Following nitrosylation of the [4Fe-4S] cluster binds 1 [4Fe-8(NO)] cluster per subunit.</text>
</comment>
<sequence>MTTRLTPLLRTWEWQTEAACRGMDSSVFFSPPGERGKARRRREHRAQEICRHCPVRVPCGSFAAASDQRYGVWGGHTESERRTTTAAPAAGAAPTADRV</sequence>
<comment type="similarity">
    <text evidence="2 12">Belongs to the WhiB family.</text>
</comment>
<feature type="compositionally biased region" description="Low complexity" evidence="13">
    <location>
        <begin position="84"/>
        <end position="99"/>
    </location>
</feature>
<feature type="binding site" evidence="12">
    <location>
        <position position="20"/>
    </location>
    <ligand>
        <name>[4Fe-4S] cluster</name>
        <dbReference type="ChEBI" id="CHEBI:49883"/>
    </ligand>
</feature>
<feature type="domain" description="4Fe-4S Wbl-type" evidence="14">
    <location>
        <begin position="19"/>
        <end position="83"/>
    </location>
</feature>
<feature type="region of interest" description="Disordered" evidence="13">
    <location>
        <begin position="75"/>
        <end position="99"/>
    </location>
</feature>
<evidence type="ECO:0000256" key="9">
    <source>
        <dbReference type="ARBA" id="ARBA00023125"/>
    </source>
</evidence>
<evidence type="ECO:0000259" key="14">
    <source>
        <dbReference type="PROSITE" id="PS51674"/>
    </source>
</evidence>
<evidence type="ECO:0000256" key="6">
    <source>
        <dbReference type="ARBA" id="ARBA00023004"/>
    </source>
</evidence>
<proteinExistence type="inferred from homology"/>
<keyword evidence="8 12" id="KW-0805">Transcription regulation</keyword>
<dbReference type="EMBL" id="JBICYV010000010">
    <property type="protein sequence ID" value="MFG3013051.1"/>
    <property type="molecule type" value="Genomic_DNA"/>
</dbReference>
<evidence type="ECO:0000256" key="3">
    <source>
        <dbReference type="ARBA" id="ARBA00022485"/>
    </source>
</evidence>
<comment type="caution">
    <text evidence="15">The sequence shown here is derived from an EMBL/GenBank/DDBJ whole genome shotgun (WGS) entry which is preliminary data.</text>
</comment>
<comment type="PTM">
    <text evidence="12">Upon Fe-S cluster removal intramolecular disulfide bonds are formed.</text>
</comment>
<comment type="function">
    <text evidence="12">Acts as a transcriptional regulator. Probably redox-responsive. The apo- but not holo-form probably binds DNA.</text>
</comment>
<keyword evidence="16" id="KW-1185">Reference proteome</keyword>
<evidence type="ECO:0000256" key="4">
    <source>
        <dbReference type="ARBA" id="ARBA00022490"/>
    </source>
</evidence>